<dbReference type="Proteomes" id="UP000192847">
    <property type="component" value="Unassembled WGS sequence"/>
</dbReference>
<feature type="domain" description="Transposase IS4-like" evidence="1">
    <location>
        <begin position="88"/>
        <end position="180"/>
    </location>
</feature>
<dbReference type="EMBL" id="MVIL01000665">
    <property type="protein sequence ID" value="ORB76572.1"/>
    <property type="molecule type" value="Genomic_DNA"/>
</dbReference>
<protein>
    <submittedName>
        <fullName evidence="2">IS1182 family transposase</fullName>
    </submittedName>
</protein>
<evidence type="ECO:0000313" key="2">
    <source>
        <dbReference type="EMBL" id="ORB76572.1"/>
    </source>
</evidence>
<comment type="caution">
    <text evidence="2">The sequence shown here is derived from an EMBL/GenBank/DDBJ whole genome shotgun (WGS) entry which is preliminary data.</text>
</comment>
<organism evidence="2 3">
    <name type="scientific">Mycobacterium timonense</name>
    <dbReference type="NCBI Taxonomy" id="701043"/>
    <lineage>
        <taxon>Bacteria</taxon>
        <taxon>Bacillati</taxon>
        <taxon>Actinomycetota</taxon>
        <taxon>Actinomycetes</taxon>
        <taxon>Mycobacteriales</taxon>
        <taxon>Mycobacteriaceae</taxon>
        <taxon>Mycobacterium</taxon>
        <taxon>Mycobacterium avium complex (MAC)</taxon>
    </lineage>
</organism>
<keyword evidence="3" id="KW-1185">Reference proteome</keyword>
<name>A0ABX3TCT0_9MYCO</name>
<feature type="non-terminal residue" evidence="2">
    <location>
        <position position="1"/>
    </location>
</feature>
<dbReference type="Pfam" id="PF01609">
    <property type="entry name" value="DDE_Tnp_1"/>
    <property type="match status" value="1"/>
</dbReference>
<dbReference type="InterPro" id="IPR002559">
    <property type="entry name" value="Transposase_11"/>
</dbReference>
<proteinExistence type="predicted"/>
<evidence type="ECO:0000259" key="1">
    <source>
        <dbReference type="Pfam" id="PF01609"/>
    </source>
</evidence>
<feature type="non-terminal residue" evidence="2">
    <location>
        <position position="186"/>
    </location>
</feature>
<gene>
    <name evidence="2" type="ORF">BST46_29330</name>
</gene>
<evidence type="ECO:0000313" key="3">
    <source>
        <dbReference type="Proteomes" id="UP000192847"/>
    </source>
</evidence>
<dbReference type="RefSeq" id="WP_142277673.1">
    <property type="nucleotide sequence ID" value="NZ_MVIL01000665.1"/>
</dbReference>
<reference evidence="2 3" key="1">
    <citation type="submission" date="2017-02" db="EMBL/GenBank/DDBJ databases">
        <title>The new phylogeny of genus Mycobacterium.</title>
        <authorList>
            <person name="Tortoli E."/>
            <person name="Trovato A."/>
            <person name="Cirillo D.M."/>
        </authorList>
    </citation>
    <scope>NUCLEOTIDE SEQUENCE [LARGE SCALE GENOMIC DNA]</scope>
    <source>
        <strain evidence="2 3">CCUG 56329</strain>
    </source>
</reference>
<accession>A0ABX3TCT0</accession>
<sequence length="186" mass="19518">CSAHDYDDPGKPAIAWEDKAARDRLVDGLVGDAHRVLGYLPDQELAPRAAEAVALLALIAGQDVEPVEGSDGTDGHWRIAQQVSGDRVISTVDADTRHAHKTVHRRQDGFKAHLAVEPDTGIITDCALTKASGADNHEAVVGLSLLEGEHTPVRVLGDSAYGTGAARAALADAGHVAVIKPLPLRP</sequence>